<sequence length="315" mass="32500">MRVFVTGASGWIGSAVVPELIGAGHQVVGLARSDASAAALTEAGAEVHRGTLDDLDSLRSAAAASDGVIHLAFKHDIAFSGDFQGAADADRRAIEAFGEVFAGSDRPFVIASGMIGLAPGQVVTEADGLGPDSGAAASLISGAETRMANARATLALASRGVRSSVVRLPPTVHGEGDHAFMATLVAIARDKGVSGYLGDGSNRWPTVHQTDAAHLFRLALETAPAGSMLHAVADEGVPIRAVAEVIGRQLDLPVAAVSHEDAGEHFGWLASLVAVDSPASSALTRELLGWRPTGPGLVDDLEKGHYFRVDRPSRW</sequence>
<dbReference type="RefSeq" id="WP_344634500.1">
    <property type="nucleotide sequence ID" value="NZ_BAAATR010000002.1"/>
</dbReference>
<feature type="domain" description="NAD-dependent epimerase/dehydratase" evidence="1">
    <location>
        <begin position="3"/>
        <end position="222"/>
    </location>
</feature>
<name>A0ABN3DF40_9ACTN</name>
<dbReference type="Gene3D" id="3.40.50.720">
    <property type="entry name" value="NAD(P)-binding Rossmann-like Domain"/>
    <property type="match status" value="1"/>
</dbReference>
<keyword evidence="3" id="KW-1185">Reference proteome</keyword>
<protein>
    <submittedName>
        <fullName evidence="2">SDR family oxidoreductase</fullName>
    </submittedName>
</protein>
<accession>A0ABN3DF40</accession>
<dbReference type="InterPro" id="IPR036291">
    <property type="entry name" value="NAD(P)-bd_dom_sf"/>
</dbReference>
<evidence type="ECO:0000313" key="3">
    <source>
        <dbReference type="Proteomes" id="UP001500305"/>
    </source>
</evidence>
<evidence type="ECO:0000313" key="2">
    <source>
        <dbReference type="EMBL" id="GAA2228339.1"/>
    </source>
</evidence>
<dbReference type="InterPro" id="IPR051783">
    <property type="entry name" value="NAD(P)-dependent_oxidoreduct"/>
</dbReference>
<reference evidence="2 3" key="1">
    <citation type="journal article" date="2019" name="Int. J. Syst. Evol. Microbiol.">
        <title>The Global Catalogue of Microorganisms (GCM) 10K type strain sequencing project: providing services to taxonomists for standard genome sequencing and annotation.</title>
        <authorList>
            <consortium name="The Broad Institute Genomics Platform"/>
            <consortium name="The Broad Institute Genome Sequencing Center for Infectious Disease"/>
            <person name="Wu L."/>
            <person name="Ma J."/>
        </authorList>
    </citation>
    <scope>NUCLEOTIDE SEQUENCE [LARGE SCALE GENOMIC DNA]</scope>
    <source>
        <strain evidence="2 3">JCM 7356</strain>
    </source>
</reference>
<dbReference type="EMBL" id="BAAATR010000002">
    <property type="protein sequence ID" value="GAA2228339.1"/>
    <property type="molecule type" value="Genomic_DNA"/>
</dbReference>
<gene>
    <name evidence="2" type="ORF">GCM10010430_04970</name>
</gene>
<comment type="caution">
    <text evidence="2">The sequence shown here is derived from an EMBL/GenBank/DDBJ whole genome shotgun (WGS) entry which is preliminary data.</text>
</comment>
<dbReference type="Proteomes" id="UP001500305">
    <property type="component" value="Unassembled WGS sequence"/>
</dbReference>
<dbReference type="InterPro" id="IPR001509">
    <property type="entry name" value="Epimerase_deHydtase"/>
</dbReference>
<dbReference type="Pfam" id="PF01370">
    <property type="entry name" value="Epimerase"/>
    <property type="match status" value="1"/>
</dbReference>
<dbReference type="SUPFAM" id="SSF51735">
    <property type="entry name" value="NAD(P)-binding Rossmann-fold domains"/>
    <property type="match status" value="1"/>
</dbReference>
<organism evidence="2 3">
    <name type="scientific">Kitasatospora cystarginea</name>
    <dbReference type="NCBI Taxonomy" id="58350"/>
    <lineage>
        <taxon>Bacteria</taxon>
        <taxon>Bacillati</taxon>
        <taxon>Actinomycetota</taxon>
        <taxon>Actinomycetes</taxon>
        <taxon>Kitasatosporales</taxon>
        <taxon>Streptomycetaceae</taxon>
        <taxon>Kitasatospora</taxon>
    </lineage>
</organism>
<dbReference type="CDD" id="cd05262">
    <property type="entry name" value="SDR_a7"/>
    <property type="match status" value="1"/>
</dbReference>
<dbReference type="PANTHER" id="PTHR48079">
    <property type="entry name" value="PROTEIN YEEZ"/>
    <property type="match status" value="1"/>
</dbReference>
<dbReference type="PANTHER" id="PTHR48079:SF6">
    <property type="entry name" value="NAD(P)-BINDING DOMAIN-CONTAINING PROTEIN-RELATED"/>
    <property type="match status" value="1"/>
</dbReference>
<proteinExistence type="predicted"/>
<evidence type="ECO:0000259" key="1">
    <source>
        <dbReference type="Pfam" id="PF01370"/>
    </source>
</evidence>